<accession>A0ABN4CF12</accession>
<dbReference type="Gene3D" id="3.40.50.150">
    <property type="entry name" value="Vaccinia Virus protein VP39"/>
    <property type="match status" value="1"/>
</dbReference>
<feature type="domain" description="FAD-binding FR-type" evidence="1">
    <location>
        <begin position="13"/>
        <end position="148"/>
    </location>
</feature>
<dbReference type="PROSITE" id="PS51384">
    <property type="entry name" value="FAD_FR"/>
    <property type="match status" value="1"/>
</dbReference>
<dbReference type="SUPFAM" id="SSF63380">
    <property type="entry name" value="Riboflavin synthase domain-like"/>
    <property type="match status" value="1"/>
</dbReference>
<dbReference type="InterPro" id="IPR017938">
    <property type="entry name" value="Riboflavin_synthase-like_b-brl"/>
</dbReference>
<keyword evidence="3" id="KW-1185">Reference proteome</keyword>
<proteinExistence type="predicted"/>
<protein>
    <submittedName>
        <fullName evidence="2">Siderophore-interacting protein</fullName>
    </submittedName>
</protein>
<dbReference type="SUPFAM" id="SSF46785">
    <property type="entry name" value="Winged helix' DNA-binding domain"/>
    <property type="match status" value="1"/>
</dbReference>
<gene>
    <name evidence="2" type="ORF">CCASEI_10525</name>
</gene>
<sequence>MANSLRPLEIFPITTRFLKVIRAEDVTPGMRRVTLGGEQLKAHTADNGYPVAEFRSDGFDDEFKILIDHPEAENSVGPTQLDGVLNWSRGEGAKLIRTYTVRRWDPEAGEIDVDFVNHGVGPATSWARNVKPGETIQIAGPKSSSVHPEGADWVLIGADETALPAVGRWLEEWPEGARGQVFIEVEEESHRQDLVVPEGVELTWLVRHGAEAGTTALLFDALKAAEWWDGNVFAWVAGEAGTLTPIRRWLKREKNLDKDQIEVTGYWKKQKVTASAENPELPDFSASENVREVFHELSEITPGFALRVAATLDLGPIMGSDVNSLEQLVEATGANEFGLFKLLRYLESIEVTQQTPSGWKLTDMGRELDTEYVSEDLNLDGPFARRELAVVTGLLDAVREGTQTNYSETDGLIQQRVEAETEYAGWVAGALAADGAFANLRTVAIAGPGVRAFAQAIADKHKDTAVTIVGNKAELAAHQANTTNERITLHTDLGDADAVLLVEAINERSDFESIALLKEAATHGRLYYFARVLNPVRAHDHDFEEDLGHFVLSGGGSRTAEELDELFEAAGLGIPQRRTIGWGLTLHEFGV</sequence>
<evidence type="ECO:0000313" key="3">
    <source>
        <dbReference type="Proteomes" id="UP000019226"/>
    </source>
</evidence>
<organism evidence="2 3">
    <name type="scientific">Corynebacterium casei LMG S-19264</name>
    <dbReference type="NCBI Taxonomy" id="1285583"/>
    <lineage>
        <taxon>Bacteria</taxon>
        <taxon>Bacillati</taxon>
        <taxon>Actinomycetota</taxon>
        <taxon>Actinomycetes</taxon>
        <taxon>Mycobacteriales</taxon>
        <taxon>Corynebacteriaceae</taxon>
        <taxon>Corynebacterium</taxon>
    </lineage>
</organism>
<dbReference type="EMBL" id="CP004350">
    <property type="protein sequence ID" value="AHI20660.1"/>
    <property type="molecule type" value="Genomic_DNA"/>
</dbReference>
<dbReference type="Gene3D" id="3.40.50.80">
    <property type="entry name" value="Nucleotide-binding domain of ferredoxin-NADP reductase (FNR) module"/>
    <property type="match status" value="1"/>
</dbReference>
<dbReference type="InterPro" id="IPR036390">
    <property type="entry name" value="WH_DNA-bd_sf"/>
</dbReference>
<dbReference type="InterPro" id="IPR007037">
    <property type="entry name" value="SIP_rossman_dom"/>
</dbReference>
<dbReference type="CDD" id="cd06193">
    <property type="entry name" value="siderophore_interacting"/>
    <property type="match status" value="1"/>
</dbReference>
<dbReference type="GeneID" id="82878215"/>
<dbReference type="InterPro" id="IPR039374">
    <property type="entry name" value="SIP_fam"/>
</dbReference>
<dbReference type="Pfam" id="PF04954">
    <property type="entry name" value="SIP"/>
    <property type="match status" value="1"/>
</dbReference>
<evidence type="ECO:0000313" key="2">
    <source>
        <dbReference type="EMBL" id="AHI20660.1"/>
    </source>
</evidence>
<dbReference type="Gene3D" id="2.40.30.10">
    <property type="entry name" value="Translation factors"/>
    <property type="match status" value="1"/>
</dbReference>
<reference evidence="3" key="1">
    <citation type="submission" date="2013-02" db="EMBL/GenBank/DDBJ databases">
        <title>The complete genome sequence of Corynebacterium casei LMG S-19264 (=DSM 44701).</title>
        <authorList>
            <person name="Ruckert C."/>
            <person name="Albersmeier A."/>
            <person name="Kalinowski J."/>
        </authorList>
    </citation>
    <scope>NUCLEOTIDE SEQUENCE [LARGE SCALE GENOMIC DNA]</scope>
    <source>
        <strain evidence="3">LMG S-19264</strain>
    </source>
</reference>
<dbReference type="Pfam" id="PF08021">
    <property type="entry name" value="FAD_binding_9"/>
    <property type="match status" value="1"/>
</dbReference>
<dbReference type="InterPro" id="IPR029063">
    <property type="entry name" value="SAM-dependent_MTases_sf"/>
</dbReference>
<dbReference type="SUPFAM" id="SSF53335">
    <property type="entry name" value="S-adenosyl-L-methionine-dependent methyltransferases"/>
    <property type="match status" value="1"/>
</dbReference>
<name>A0ABN4CF12_9CORY</name>
<dbReference type="InterPro" id="IPR039261">
    <property type="entry name" value="FNR_nucleotide-bd"/>
</dbReference>
<dbReference type="InterPro" id="IPR017927">
    <property type="entry name" value="FAD-bd_FR_type"/>
</dbReference>
<dbReference type="Gene3D" id="1.10.10.10">
    <property type="entry name" value="Winged helix-like DNA-binding domain superfamily/Winged helix DNA-binding domain"/>
    <property type="match status" value="1"/>
</dbReference>
<dbReference type="InterPro" id="IPR036388">
    <property type="entry name" value="WH-like_DNA-bd_sf"/>
</dbReference>
<evidence type="ECO:0000259" key="1">
    <source>
        <dbReference type="PROSITE" id="PS51384"/>
    </source>
</evidence>
<dbReference type="InterPro" id="IPR013113">
    <property type="entry name" value="SIP_FAD-bd"/>
</dbReference>
<dbReference type="RefSeq" id="WP_006821866.1">
    <property type="nucleotide sequence ID" value="NZ_CP004350.1"/>
</dbReference>
<dbReference type="Proteomes" id="UP000019226">
    <property type="component" value="Chromosome"/>
</dbReference>
<dbReference type="PANTHER" id="PTHR30157">
    <property type="entry name" value="FERRIC REDUCTASE, NADPH-DEPENDENT"/>
    <property type="match status" value="1"/>
</dbReference>
<dbReference type="PANTHER" id="PTHR30157:SF0">
    <property type="entry name" value="NADPH-DEPENDENT FERRIC-CHELATE REDUCTASE"/>
    <property type="match status" value="1"/>
</dbReference>